<dbReference type="GO" id="GO:0034098">
    <property type="term" value="C:VCP-NPL4-UFD1 AAA ATPase complex"/>
    <property type="evidence" value="ECO:0007669"/>
    <property type="project" value="TreeGrafter"/>
</dbReference>
<comment type="similarity">
    <text evidence="1">Belongs to the UFD1 family.</text>
</comment>
<proteinExistence type="inferred from homology"/>
<reference evidence="7" key="1">
    <citation type="journal article" date="2019" name="Nat. Commun.">
        <title>The genome of broomcorn millet.</title>
        <authorList>
            <person name="Zou C."/>
            <person name="Miki D."/>
            <person name="Li D."/>
            <person name="Tang Q."/>
            <person name="Xiao L."/>
            <person name="Rajput S."/>
            <person name="Deng P."/>
            <person name="Jia W."/>
            <person name="Huang R."/>
            <person name="Zhang M."/>
            <person name="Sun Y."/>
            <person name="Hu J."/>
            <person name="Fu X."/>
            <person name="Schnable P.S."/>
            <person name="Li F."/>
            <person name="Zhang H."/>
            <person name="Feng B."/>
            <person name="Zhu X."/>
            <person name="Liu R."/>
            <person name="Schnable J.C."/>
            <person name="Zhu J.-K."/>
            <person name="Zhang H."/>
        </authorList>
    </citation>
    <scope>NUCLEOTIDE SEQUENCE [LARGE SCALE GENOMIC DNA]</scope>
</reference>
<evidence type="ECO:0000313" key="6">
    <source>
        <dbReference type="EMBL" id="RLM93713.1"/>
    </source>
</evidence>
<keyword evidence="7" id="KW-1185">Reference proteome</keyword>
<dbReference type="Pfam" id="PF03152">
    <property type="entry name" value="UFD1_N1"/>
    <property type="match status" value="1"/>
</dbReference>
<dbReference type="PANTHER" id="PTHR12555">
    <property type="entry name" value="UBIQUITIN FUSION DEGRADATON PROTEIN 1"/>
    <property type="match status" value="1"/>
</dbReference>
<accession>A0A3L6R4C0</accession>
<feature type="region of interest" description="Disordered" evidence="3">
    <location>
        <begin position="193"/>
        <end position="329"/>
    </location>
</feature>
<protein>
    <recommendedName>
        <fullName evidence="8">Ubiquitin fusion degradation protein 1</fullName>
    </recommendedName>
</protein>
<keyword evidence="2" id="KW-0833">Ubl conjugation pathway</keyword>
<dbReference type="InterPro" id="IPR004854">
    <property type="entry name" value="Ufd1-like"/>
</dbReference>
<feature type="domain" description="Ubiquitin fusion degradation protein UFD1 N-terminal subdomain 1" evidence="4">
    <location>
        <begin position="21"/>
        <end position="125"/>
    </location>
</feature>
<organism evidence="6 7">
    <name type="scientific">Panicum miliaceum</name>
    <name type="common">Proso millet</name>
    <name type="synonym">Broomcorn millet</name>
    <dbReference type="NCBI Taxonomy" id="4540"/>
    <lineage>
        <taxon>Eukaryota</taxon>
        <taxon>Viridiplantae</taxon>
        <taxon>Streptophyta</taxon>
        <taxon>Embryophyta</taxon>
        <taxon>Tracheophyta</taxon>
        <taxon>Spermatophyta</taxon>
        <taxon>Magnoliopsida</taxon>
        <taxon>Liliopsida</taxon>
        <taxon>Poales</taxon>
        <taxon>Poaceae</taxon>
        <taxon>PACMAD clade</taxon>
        <taxon>Panicoideae</taxon>
        <taxon>Panicodae</taxon>
        <taxon>Paniceae</taxon>
        <taxon>Panicinae</taxon>
        <taxon>Panicum</taxon>
        <taxon>Panicum sect. Panicum</taxon>
    </lineage>
</organism>
<evidence type="ECO:0000259" key="5">
    <source>
        <dbReference type="Pfam" id="PF24842"/>
    </source>
</evidence>
<dbReference type="AlphaFoldDB" id="A0A3L6R4C0"/>
<dbReference type="InterPro" id="IPR055417">
    <property type="entry name" value="UFD1_N1"/>
</dbReference>
<feature type="domain" description="Ubiquitin fusion degradation protein UFD1 N-terminal subdomain 2" evidence="5">
    <location>
        <begin position="129"/>
        <end position="197"/>
    </location>
</feature>
<dbReference type="GO" id="GO:0006511">
    <property type="term" value="P:ubiquitin-dependent protein catabolic process"/>
    <property type="evidence" value="ECO:0007669"/>
    <property type="project" value="InterPro"/>
</dbReference>
<dbReference type="InterPro" id="IPR042299">
    <property type="entry name" value="Ufd1-like_Nn"/>
</dbReference>
<comment type="caution">
    <text evidence="6">The sequence shown here is derived from an EMBL/GenBank/DDBJ whole genome shotgun (WGS) entry which is preliminary data.</text>
</comment>
<evidence type="ECO:0000256" key="1">
    <source>
        <dbReference type="ARBA" id="ARBA00006043"/>
    </source>
</evidence>
<name>A0A3L6R4C0_PANMI</name>
<dbReference type="Proteomes" id="UP000275267">
    <property type="component" value="Unassembled WGS sequence"/>
</dbReference>
<dbReference type="GO" id="GO:0031593">
    <property type="term" value="F:polyubiquitin modification-dependent protein binding"/>
    <property type="evidence" value="ECO:0007669"/>
    <property type="project" value="TreeGrafter"/>
</dbReference>
<dbReference type="GO" id="GO:0036503">
    <property type="term" value="P:ERAD pathway"/>
    <property type="evidence" value="ECO:0007669"/>
    <property type="project" value="TreeGrafter"/>
</dbReference>
<sequence length="329" mass="34827">MMSFFDFEGRRSAYHGGGGRFEQTYRCYPASSAVRPHLEAGDKVILPASALHRLASLHIEYPMQFELRSCSNADSNDDSGGGGGATAAEASAPRVSHCGVLEFVADEGTVMMPGWMMENLRVRSAALPKGTYVKLRPHAAAFLEVSNLKAVLEKTLRAFSCFTTGDTIVVAYNNVETRPATAVSIIDTDCEVDFAPPLDDKETEKPQQPSPAEAGEDNNAEVKDEPPEFKPFTGSAKRLDGKASELQASSEAPSTIAARSGAPSGSNGGGKQQTSAAPVASGASCSSARQKTGKLVFGSSASNTNKEAQKAKDEPKFQAFTGKSYSLKK</sequence>
<feature type="compositionally biased region" description="Basic and acidic residues" evidence="3">
    <location>
        <begin position="307"/>
        <end position="316"/>
    </location>
</feature>
<gene>
    <name evidence="6" type="ORF">C2845_PM08G12680</name>
</gene>
<dbReference type="Gene3D" id="3.10.330.10">
    <property type="match status" value="1"/>
</dbReference>
<evidence type="ECO:0008006" key="8">
    <source>
        <dbReference type="Google" id="ProtNLM"/>
    </source>
</evidence>
<dbReference type="EMBL" id="PQIB02000010">
    <property type="protein sequence ID" value="RLM93713.1"/>
    <property type="molecule type" value="Genomic_DNA"/>
</dbReference>
<dbReference type="OrthoDB" id="422728at2759"/>
<dbReference type="STRING" id="4540.A0A3L6R4C0"/>
<dbReference type="Gene3D" id="2.40.40.50">
    <property type="entry name" value="Ubiquitin fusion degradation protein UFD1, N-terminal domain"/>
    <property type="match status" value="1"/>
</dbReference>
<evidence type="ECO:0000256" key="3">
    <source>
        <dbReference type="SAM" id="MobiDB-lite"/>
    </source>
</evidence>
<dbReference type="InterPro" id="IPR055418">
    <property type="entry name" value="UFD1_N2"/>
</dbReference>
<dbReference type="Pfam" id="PF24842">
    <property type="entry name" value="UFD1_N2"/>
    <property type="match status" value="1"/>
</dbReference>
<evidence type="ECO:0000256" key="2">
    <source>
        <dbReference type="ARBA" id="ARBA00022786"/>
    </source>
</evidence>
<evidence type="ECO:0000259" key="4">
    <source>
        <dbReference type="Pfam" id="PF03152"/>
    </source>
</evidence>
<dbReference type="PANTHER" id="PTHR12555:SF16">
    <property type="entry name" value="OS04G0577000 PROTEIN"/>
    <property type="match status" value="1"/>
</dbReference>
<evidence type="ECO:0000313" key="7">
    <source>
        <dbReference type="Proteomes" id="UP000275267"/>
    </source>
</evidence>